<dbReference type="Gene3D" id="1.10.1740.10">
    <property type="match status" value="1"/>
</dbReference>
<dbReference type="GO" id="GO:0016987">
    <property type="term" value="F:sigma factor activity"/>
    <property type="evidence" value="ECO:0007669"/>
    <property type="project" value="UniProtKB-KW"/>
</dbReference>
<evidence type="ECO:0000256" key="5">
    <source>
        <dbReference type="ARBA" id="ARBA00023163"/>
    </source>
</evidence>
<name>A8LS69_DINSH</name>
<organism evidence="8 9">
    <name type="scientific">Dinoroseobacter shibae (strain DSM 16493 / NCIMB 14021 / DFL 12)</name>
    <dbReference type="NCBI Taxonomy" id="398580"/>
    <lineage>
        <taxon>Bacteria</taxon>
        <taxon>Pseudomonadati</taxon>
        <taxon>Pseudomonadota</taxon>
        <taxon>Alphaproteobacteria</taxon>
        <taxon>Rhodobacterales</taxon>
        <taxon>Roseobacteraceae</taxon>
        <taxon>Dinoroseobacter</taxon>
    </lineage>
</organism>
<reference evidence="9" key="1">
    <citation type="journal article" date="2010" name="ISME J.">
        <title>The complete genome sequence of the algal symbiont Dinoroseobacter shibae: a hitchhiker's guide to life in the sea.</title>
        <authorList>
            <person name="Wagner-Dobler I."/>
            <person name="Ballhausen B."/>
            <person name="Berger M."/>
            <person name="Brinkhoff T."/>
            <person name="Buchholz I."/>
            <person name="Bunk B."/>
            <person name="Cypionka H."/>
            <person name="Daniel R."/>
            <person name="Drepper T."/>
            <person name="Gerdts G."/>
            <person name="Hahnke S."/>
            <person name="Han C."/>
            <person name="Jahn D."/>
            <person name="Kalhoefer D."/>
            <person name="Kiss H."/>
            <person name="Klenk H.P."/>
            <person name="Kyrpides N."/>
            <person name="Liebl W."/>
            <person name="Liesegang H."/>
            <person name="Meincke L."/>
            <person name="Pati A."/>
            <person name="Petersen J."/>
            <person name="Piekarski T."/>
            <person name="Pommerenke C."/>
            <person name="Pradella S."/>
            <person name="Pukall R."/>
            <person name="Rabus R."/>
            <person name="Stackebrandt E."/>
            <person name="Thole S."/>
            <person name="Thompson L."/>
            <person name="Tielen P."/>
            <person name="Tomasch J."/>
            <person name="von Jan M."/>
            <person name="Wanphrut N."/>
            <person name="Wichels A."/>
            <person name="Zech H."/>
            <person name="Simon M."/>
        </authorList>
    </citation>
    <scope>NUCLEOTIDE SEQUENCE [LARGE SCALE GENOMIC DNA]</scope>
    <source>
        <strain evidence="9">DSM 16493 / NCIMB 14021 / DFL 12</strain>
    </source>
</reference>
<feature type="domain" description="RNA polymerase sigma factor 70 region 4 type 2" evidence="7">
    <location>
        <begin position="116"/>
        <end position="168"/>
    </location>
</feature>
<dbReference type="KEGG" id="dsh:Dshi_2428"/>
<dbReference type="GO" id="GO:0006352">
    <property type="term" value="P:DNA-templated transcription initiation"/>
    <property type="evidence" value="ECO:0007669"/>
    <property type="project" value="InterPro"/>
</dbReference>
<dbReference type="InterPro" id="IPR039425">
    <property type="entry name" value="RNA_pol_sigma-70-like"/>
</dbReference>
<accession>A8LS69</accession>
<evidence type="ECO:0000259" key="6">
    <source>
        <dbReference type="Pfam" id="PF04542"/>
    </source>
</evidence>
<keyword evidence="2" id="KW-0805">Transcription regulation</keyword>
<evidence type="ECO:0000256" key="2">
    <source>
        <dbReference type="ARBA" id="ARBA00023015"/>
    </source>
</evidence>
<dbReference type="GO" id="GO:0003677">
    <property type="term" value="F:DNA binding"/>
    <property type="evidence" value="ECO:0007669"/>
    <property type="project" value="UniProtKB-KW"/>
</dbReference>
<dbReference type="InterPro" id="IPR013324">
    <property type="entry name" value="RNA_pol_sigma_r3/r4-like"/>
</dbReference>
<dbReference type="InterPro" id="IPR014284">
    <property type="entry name" value="RNA_pol_sigma-70_dom"/>
</dbReference>
<keyword evidence="3" id="KW-0731">Sigma factor</keyword>
<dbReference type="InterPro" id="IPR036388">
    <property type="entry name" value="WH-like_DNA-bd_sf"/>
</dbReference>
<evidence type="ECO:0000313" key="8">
    <source>
        <dbReference type="EMBL" id="ABV94162.1"/>
    </source>
</evidence>
<evidence type="ECO:0000256" key="1">
    <source>
        <dbReference type="ARBA" id="ARBA00010641"/>
    </source>
</evidence>
<comment type="similarity">
    <text evidence="1">Belongs to the sigma-70 factor family. ECF subfamily.</text>
</comment>
<evidence type="ECO:0000256" key="4">
    <source>
        <dbReference type="ARBA" id="ARBA00023125"/>
    </source>
</evidence>
<evidence type="ECO:0000313" key="9">
    <source>
        <dbReference type="Proteomes" id="UP000006833"/>
    </source>
</evidence>
<dbReference type="RefSeq" id="WP_012179093.1">
    <property type="nucleotide sequence ID" value="NC_009952.1"/>
</dbReference>
<dbReference type="PANTHER" id="PTHR43133:SF8">
    <property type="entry name" value="RNA POLYMERASE SIGMA FACTOR HI_1459-RELATED"/>
    <property type="match status" value="1"/>
</dbReference>
<evidence type="ECO:0000259" key="7">
    <source>
        <dbReference type="Pfam" id="PF08281"/>
    </source>
</evidence>
<dbReference type="EMBL" id="CP000830">
    <property type="protein sequence ID" value="ABV94162.1"/>
    <property type="molecule type" value="Genomic_DNA"/>
</dbReference>
<dbReference type="STRING" id="398580.Dshi_2428"/>
<feature type="domain" description="RNA polymerase sigma-70 region 2" evidence="6">
    <location>
        <begin position="21"/>
        <end position="88"/>
    </location>
</feature>
<proteinExistence type="inferred from homology"/>
<protein>
    <submittedName>
        <fullName evidence="8">RNA polymerase</fullName>
    </submittedName>
</protein>
<dbReference type="CDD" id="cd06171">
    <property type="entry name" value="Sigma70_r4"/>
    <property type="match status" value="1"/>
</dbReference>
<dbReference type="Pfam" id="PF04542">
    <property type="entry name" value="Sigma70_r2"/>
    <property type="match status" value="1"/>
</dbReference>
<gene>
    <name evidence="8" type="ordered locus">Dshi_2428</name>
</gene>
<dbReference type="AlphaFoldDB" id="A8LS69"/>
<dbReference type="eggNOG" id="COG1595">
    <property type="taxonomic scope" value="Bacteria"/>
</dbReference>
<dbReference type="InterPro" id="IPR007627">
    <property type="entry name" value="RNA_pol_sigma70_r2"/>
</dbReference>
<keyword evidence="9" id="KW-1185">Reference proteome</keyword>
<dbReference type="HOGENOM" id="CLU_047691_3_0_5"/>
<dbReference type="Proteomes" id="UP000006833">
    <property type="component" value="Chromosome"/>
</dbReference>
<dbReference type="InterPro" id="IPR013249">
    <property type="entry name" value="RNA_pol_sigma70_r4_t2"/>
</dbReference>
<dbReference type="InterPro" id="IPR013325">
    <property type="entry name" value="RNA_pol_sigma_r2"/>
</dbReference>
<keyword evidence="4" id="KW-0238">DNA-binding</keyword>
<keyword evidence="5" id="KW-0804">Transcription</keyword>
<dbReference type="Gene3D" id="1.10.10.10">
    <property type="entry name" value="Winged helix-like DNA-binding domain superfamily/Winged helix DNA-binding domain"/>
    <property type="match status" value="1"/>
</dbReference>
<dbReference type="PANTHER" id="PTHR43133">
    <property type="entry name" value="RNA POLYMERASE ECF-TYPE SIGMA FACTO"/>
    <property type="match status" value="1"/>
</dbReference>
<dbReference type="NCBIfam" id="TIGR02937">
    <property type="entry name" value="sigma70-ECF"/>
    <property type="match status" value="1"/>
</dbReference>
<dbReference type="SUPFAM" id="SSF88659">
    <property type="entry name" value="Sigma3 and sigma4 domains of RNA polymerase sigma factors"/>
    <property type="match status" value="1"/>
</dbReference>
<dbReference type="OrthoDB" id="9803470at2"/>
<sequence>MDDIDLVAQIGMGDKRAMHALYLRYNDAIYAFSLSRAGNPELASDCVHDTMLDVWRTAAKFQGRSSVKTWLFSIARNKLVDALRKRGKHAYVEDVPEVEDTAPNPEAAAIAAAERARLHHCLEGLSGPQRAAVRLAFLEELTYPEVAEIEAVPVGTIKTRIHHAKRALMRCLERGLRR</sequence>
<dbReference type="SUPFAM" id="SSF88946">
    <property type="entry name" value="Sigma2 domain of RNA polymerase sigma factors"/>
    <property type="match status" value="1"/>
</dbReference>
<dbReference type="Pfam" id="PF08281">
    <property type="entry name" value="Sigma70_r4_2"/>
    <property type="match status" value="1"/>
</dbReference>
<evidence type="ECO:0000256" key="3">
    <source>
        <dbReference type="ARBA" id="ARBA00023082"/>
    </source>
</evidence>